<evidence type="ECO:0000313" key="2">
    <source>
        <dbReference type="EMBL" id="CCI39393.1"/>
    </source>
</evidence>
<dbReference type="SUPFAM" id="SSF49899">
    <property type="entry name" value="Concanavalin A-like lectins/glucanases"/>
    <property type="match status" value="1"/>
</dbReference>
<dbReference type="InterPro" id="IPR050618">
    <property type="entry name" value="Ubq-SigPath_Reg"/>
</dbReference>
<dbReference type="SMART" id="SM00449">
    <property type="entry name" value="SPRY"/>
    <property type="match status" value="1"/>
</dbReference>
<dbReference type="CDD" id="cd12885">
    <property type="entry name" value="SPRY_RanBP_like"/>
    <property type="match status" value="1"/>
</dbReference>
<dbReference type="InterPro" id="IPR044736">
    <property type="entry name" value="Gid1/RanBPM/SPLA_SPRY"/>
</dbReference>
<reference evidence="2 3" key="1">
    <citation type="submission" date="2012-05" db="EMBL/GenBank/DDBJ databases">
        <title>Recombination and specialization in a pathogen metapopulation.</title>
        <authorList>
            <person name="Gardiner A."/>
            <person name="Kemen E."/>
            <person name="Schultz-Larsen T."/>
            <person name="MacLean D."/>
            <person name="Van Oosterhout C."/>
            <person name="Jones J.D.G."/>
        </authorList>
    </citation>
    <scope>NUCLEOTIDE SEQUENCE [LARGE SCALE GENOMIC DNA]</scope>
    <source>
        <strain evidence="2 3">Ac Nc2</strain>
    </source>
</reference>
<sequence>MVSIGFANAYFHLVDKQPGWDIHSYGYHGDDGRYYHNSGRGVTFGPRFNVGDTVGCGYKINRRTQVIDLFFTKNGQPIPAGESINGCDLHDEMYPVVGIDSTDAVHFNLGQEPFQYDFVDELFENMTHADVKPETYLPWLILSDNERESDSSETDDEPMIYSNLEVYMRDMVEMMDDGELFHMI</sequence>
<dbReference type="AlphaFoldDB" id="A0A024FYP8"/>
<dbReference type="OrthoDB" id="258495at2759"/>
<dbReference type="InterPro" id="IPR043136">
    <property type="entry name" value="B30.2/SPRY_sf"/>
</dbReference>
<organism evidence="2 3">
    <name type="scientific">Albugo candida</name>
    <dbReference type="NCBI Taxonomy" id="65357"/>
    <lineage>
        <taxon>Eukaryota</taxon>
        <taxon>Sar</taxon>
        <taxon>Stramenopiles</taxon>
        <taxon>Oomycota</taxon>
        <taxon>Peronosporomycetes</taxon>
        <taxon>Albuginales</taxon>
        <taxon>Albuginaceae</taxon>
        <taxon>Albugo</taxon>
    </lineage>
</organism>
<comment type="caution">
    <text evidence="2">The sequence shown here is derived from an EMBL/GenBank/DDBJ whole genome shotgun (WGS) entry which is preliminary data.</text>
</comment>
<evidence type="ECO:0000259" key="1">
    <source>
        <dbReference type="PROSITE" id="PS50188"/>
    </source>
</evidence>
<dbReference type="InParanoid" id="A0A024FYP8"/>
<dbReference type="EMBL" id="CAIX01000001">
    <property type="protein sequence ID" value="CCI39393.1"/>
    <property type="molecule type" value="Genomic_DNA"/>
</dbReference>
<evidence type="ECO:0000313" key="3">
    <source>
        <dbReference type="Proteomes" id="UP000053237"/>
    </source>
</evidence>
<protein>
    <recommendedName>
        <fullName evidence="1">B30.2/SPRY domain-containing protein</fullName>
    </recommendedName>
</protein>
<dbReference type="Pfam" id="PF00622">
    <property type="entry name" value="SPRY"/>
    <property type="match status" value="1"/>
</dbReference>
<keyword evidence="3" id="KW-1185">Reference proteome</keyword>
<dbReference type="PANTHER" id="PTHR12864">
    <property type="entry name" value="RAN BINDING PROTEIN 9-RELATED"/>
    <property type="match status" value="1"/>
</dbReference>
<proteinExistence type="predicted"/>
<name>A0A024FYP8_9STRA</name>
<feature type="domain" description="B30.2/SPRY" evidence="1">
    <location>
        <begin position="1"/>
        <end position="114"/>
    </location>
</feature>
<dbReference type="Gene3D" id="2.60.120.920">
    <property type="match status" value="1"/>
</dbReference>
<dbReference type="STRING" id="65357.A0A024FYP8"/>
<accession>A0A024FYP8</accession>
<dbReference type="PROSITE" id="PS50188">
    <property type="entry name" value="B302_SPRY"/>
    <property type="match status" value="1"/>
</dbReference>
<dbReference type="InterPro" id="IPR001870">
    <property type="entry name" value="B30.2/SPRY"/>
</dbReference>
<gene>
    <name evidence="2" type="ORF">BN9_001760</name>
</gene>
<dbReference type="Proteomes" id="UP000053237">
    <property type="component" value="Unassembled WGS sequence"/>
</dbReference>
<dbReference type="InterPro" id="IPR013320">
    <property type="entry name" value="ConA-like_dom_sf"/>
</dbReference>
<dbReference type="InterPro" id="IPR003877">
    <property type="entry name" value="SPRY_dom"/>
</dbReference>